<sequence>MNKRYIEDSAGFWSNIASEFYWKDEYLEMNKISIEDSVEFWSNIASEFYWKDGVKKYTLKIWVLRFLCGKSNYFADLYLGGSTSLSLFGGGTSLGLIFMIEGKRYLCSAEAHCYLCSTEEQTLIRKEDSTQGGDNDEECNNLT</sequence>
<keyword evidence="2" id="KW-1185">Reference proteome</keyword>
<dbReference type="EMBL" id="CAXHTB010000018">
    <property type="protein sequence ID" value="CAL0324635.1"/>
    <property type="molecule type" value="Genomic_DNA"/>
</dbReference>
<comment type="caution">
    <text evidence="1">The sequence shown here is derived from an EMBL/GenBank/DDBJ whole genome shotgun (WGS) entry which is preliminary data.</text>
</comment>
<proteinExistence type="predicted"/>
<gene>
    <name evidence="1" type="ORF">LLUT_LOCUS25695</name>
</gene>
<name>A0AAV1XSB4_LUPLU</name>
<protein>
    <submittedName>
        <fullName evidence="1">Uncharacterized protein</fullName>
    </submittedName>
</protein>
<organism evidence="1 2">
    <name type="scientific">Lupinus luteus</name>
    <name type="common">European yellow lupine</name>
    <dbReference type="NCBI Taxonomy" id="3873"/>
    <lineage>
        <taxon>Eukaryota</taxon>
        <taxon>Viridiplantae</taxon>
        <taxon>Streptophyta</taxon>
        <taxon>Embryophyta</taxon>
        <taxon>Tracheophyta</taxon>
        <taxon>Spermatophyta</taxon>
        <taxon>Magnoliopsida</taxon>
        <taxon>eudicotyledons</taxon>
        <taxon>Gunneridae</taxon>
        <taxon>Pentapetalae</taxon>
        <taxon>rosids</taxon>
        <taxon>fabids</taxon>
        <taxon>Fabales</taxon>
        <taxon>Fabaceae</taxon>
        <taxon>Papilionoideae</taxon>
        <taxon>50 kb inversion clade</taxon>
        <taxon>genistoids sensu lato</taxon>
        <taxon>core genistoids</taxon>
        <taxon>Genisteae</taxon>
        <taxon>Lupinus</taxon>
    </lineage>
</organism>
<evidence type="ECO:0000313" key="1">
    <source>
        <dbReference type="EMBL" id="CAL0324635.1"/>
    </source>
</evidence>
<reference evidence="1 2" key="1">
    <citation type="submission" date="2024-03" db="EMBL/GenBank/DDBJ databases">
        <authorList>
            <person name="Martinez-Hernandez J."/>
        </authorList>
    </citation>
    <scope>NUCLEOTIDE SEQUENCE [LARGE SCALE GENOMIC DNA]</scope>
</reference>
<dbReference type="AlphaFoldDB" id="A0AAV1XSB4"/>
<dbReference type="Proteomes" id="UP001497480">
    <property type="component" value="Unassembled WGS sequence"/>
</dbReference>
<evidence type="ECO:0000313" key="2">
    <source>
        <dbReference type="Proteomes" id="UP001497480"/>
    </source>
</evidence>
<accession>A0AAV1XSB4</accession>